<comment type="caution">
    <text evidence="3">The sequence shown here is derived from an EMBL/GenBank/DDBJ whole genome shotgun (WGS) entry which is preliminary data.</text>
</comment>
<feature type="chain" id="PRO_5047032488" description="L,D-TPase catalytic domain-containing protein" evidence="1">
    <location>
        <begin position="21"/>
        <end position="222"/>
    </location>
</feature>
<dbReference type="PANTHER" id="PTHR38589:SF1">
    <property type="entry name" value="BLR0621 PROTEIN"/>
    <property type="match status" value="1"/>
</dbReference>
<keyword evidence="4" id="KW-1185">Reference proteome</keyword>
<organism evidence="3 4">
    <name type="scientific">Fulvivirga kasyanovii</name>
    <dbReference type="NCBI Taxonomy" id="396812"/>
    <lineage>
        <taxon>Bacteria</taxon>
        <taxon>Pseudomonadati</taxon>
        <taxon>Bacteroidota</taxon>
        <taxon>Cytophagia</taxon>
        <taxon>Cytophagales</taxon>
        <taxon>Fulvivirgaceae</taxon>
        <taxon>Fulvivirga</taxon>
    </lineage>
</organism>
<dbReference type="InterPro" id="IPR005490">
    <property type="entry name" value="LD_TPept_cat_dom"/>
</dbReference>
<keyword evidence="1" id="KW-0732">Signal</keyword>
<sequence length="222" mass="24925">MRFFYLLFTLLCLFSLAGMAQTGLDELSIPESHRQVVLVTASGWDSKVATLQCYSRTDANWTKHGERIEVSLGKNGLAWGRGLHANTTSAEKKEGDGKAPAGIFPFDFIFGYEKAAPTGAFFPYRQSTARDYFVDATDSEDYNRWVSVPADQPNEPRKYWSSFERMKRADHLYELGIVVKHNYNPPVKGKGSAIFLHIWRSPGSPTLGCTAMSKENLKELLT</sequence>
<dbReference type="EMBL" id="SMLW01000679">
    <property type="protein sequence ID" value="MTI29136.1"/>
    <property type="molecule type" value="Genomic_DNA"/>
</dbReference>
<dbReference type="PANTHER" id="PTHR38589">
    <property type="entry name" value="BLR0621 PROTEIN"/>
    <property type="match status" value="1"/>
</dbReference>
<evidence type="ECO:0000256" key="1">
    <source>
        <dbReference type="SAM" id="SignalP"/>
    </source>
</evidence>
<gene>
    <name evidence="3" type="ORF">E1163_29515</name>
</gene>
<dbReference type="Proteomes" id="UP000798808">
    <property type="component" value="Unassembled WGS sequence"/>
</dbReference>
<proteinExistence type="predicted"/>
<name>A0ABW9RYV5_9BACT</name>
<evidence type="ECO:0000313" key="4">
    <source>
        <dbReference type="Proteomes" id="UP000798808"/>
    </source>
</evidence>
<evidence type="ECO:0000313" key="3">
    <source>
        <dbReference type="EMBL" id="MTI29136.1"/>
    </source>
</evidence>
<feature type="domain" description="L,D-TPase catalytic" evidence="2">
    <location>
        <begin position="69"/>
        <end position="221"/>
    </location>
</feature>
<dbReference type="CDD" id="cd16913">
    <property type="entry name" value="YkuD_like"/>
    <property type="match status" value="1"/>
</dbReference>
<reference evidence="3 4" key="1">
    <citation type="submission" date="2019-02" db="EMBL/GenBank/DDBJ databases">
        <authorList>
            <person name="Goldberg S.R."/>
            <person name="Haltli B.A."/>
            <person name="Correa H."/>
            <person name="Russell K.G."/>
        </authorList>
    </citation>
    <scope>NUCLEOTIDE SEQUENCE [LARGE SCALE GENOMIC DNA]</scope>
    <source>
        <strain evidence="3 4">JCM 16186</strain>
    </source>
</reference>
<dbReference type="Pfam" id="PF03734">
    <property type="entry name" value="YkuD"/>
    <property type="match status" value="1"/>
</dbReference>
<accession>A0ABW9RYV5</accession>
<feature type="signal peptide" evidence="1">
    <location>
        <begin position="1"/>
        <end position="20"/>
    </location>
</feature>
<protein>
    <recommendedName>
        <fullName evidence="2">L,D-TPase catalytic domain-containing protein</fullName>
    </recommendedName>
</protein>
<evidence type="ECO:0000259" key="2">
    <source>
        <dbReference type="Pfam" id="PF03734"/>
    </source>
</evidence>